<accession>A0A6A7C218</accession>
<dbReference type="EMBL" id="MU005976">
    <property type="protein sequence ID" value="KAF2861059.1"/>
    <property type="molecule type" value="Genomic_DNA"/>
</dbReference>
<sequence length="148" mass="16323">MFPNILSFSVSASLIANTALGAVVPKDVAPSIFWNKFWNTTTATVSSTSTIEEELKPFTTFHYYALLEQPAVTKVITIHRGHPQEATTTEASTSKTTTTTVIRTITSTVAPEPEVQGIAVNEPYGEHNRPYDDKENNDVELVWPEVIL</sequence>
<gene>
    <name evidence="2" type="ORF">K470DRAFT_276548</name>
</gene>
<protein>
    <submittedName>
        <fullName evidence="2">Uncharacterized protein</fullName>
    </submittedName>
</protein>
<organism evidence="2 3">
    <name type="scientific">Piedraia hortae CBS 480.64</name>
    <dbReference type="NCBI Taxonomy" id="1314780"/>
    <lineage>
        <taxon>Eukaryota</taxon>
        <taxon>Fungi</taxon>
        <taxon>Dikarya</taxon>
        <taxon>Ascomycota</taxon>
        <taxon>Pezizomycotina</taxon>
        <taxon>Dothideomycetes</taxon>
        <taxon>Dothideomycetidae</taxon>
        <taxon>Capnodiales</taxon>
        <taxon>Piedraiaceae</taxon>
        <taxon>Piedraia</taxon>
    </lineage>
</organism>
<dbReference type="AlphaFoldDB" id="A0A6A7C218"/>
<proteinExistence type="predicted"/>
<keyword evidence="3" id="KW-1185">Reference proteome</keyword>
<evidence type="ECO:0000313" key="2">
    <source>
        <dbReference type="EMBL" id="KAF2861059.1"/>
    </source>
</evidence>
<feature type="signal peptide" evidence="1">
    <location>
        <begin position="1"/>
        <end position="21"/>
    </location>
</feature>
<evidence type="ECO:0000313" key="3">
    <source>
        <dbReference type="Proteomes" id="UP000799421"/>
    </source>
</evidence>
<dbReference type="Proteomes" id="UP000799421">
    <property type="component" value="Unassembled WGS sequence"/>
</dbReference>
<name>A0A6A7C218_9PEZI</name>
<keyword evidence="1" id="KW-0732">Signal</keyword>
<feature type="chain" id="PRO_5025586393" evidence="1">
    <location>
        <begin position="22"/>
        <end position="148"/>
    </location>
</feature>
<evidence type="ECO:0000256" key="1">
    <source>
        <dbReference type="SAM" id="SignalP"/>
    </source>
</evidence>
<reference evidence="2" key="1">
    <citation type="journal article" date="2020" name="Stud. Mycol.">
        <title>101 Dothideomycetes genomes: a test case for predicting lifestyles and emergence of pathogens.</title>
        <authorList>
            <person name="Haridas S."/>
            <person name="Albert R."/>
            <person name="Binder M."/>
            <person name="Bloem J."/>
            <person name="Labutti K."/>
            <person name="Salamov A."/>
            <person name="Andreopoulos B."/>
            <person name="Baker S."/>
            <person name="Barry K."/>
            <person name="Bills G."/>
            <person name="Bluhm B."/>
            <person name="Cannon C."/>
            <person name="Castanera R."/>
            <person name="Culley D."/>
            <person name="Daum C."/>
            <person name="Ezra D."/>
            <person name="Gonzalez J."/>
            <person name="Henrissat B."/>
            <person name="Kuo A."/>
            <person name="Liang C."/>
            <person name="Lipzen A."/>
            <person name="Lutzoni F."/>
            <person name="Magnuson J."/>
            <person name="Mondo S."/>
            <person name="Nolan M."/>
            <person name="Ohm R."/>
            <person name="Pangilinan J."/>
            <person name="Park H.-J."/>
            <person name="Ramirez L."/>
            <person name="Alfaro M."/>
            <person name="Sun H."/>
            <person name="Tritt A."/>
            <person name="Yoshinaga Y."/>
            <person name="Zwiers L.-H."/>
            <person name="Turgeon B."/>
            <person name="Goodwin S."/>
            <person name="Spatafora J."/>
            <person name="Crous P."/>
            <person name="Grigoriev I."/>
        </authorList>
    </citation>
    <scope>NUCLEOTIDE SEQUENCE</scope>
    <source>
        <strain evidence="2">CBS 480.64</strain>
    </source>
</reference>